<evidence type="ECO:0000256" key="7">
    <source>
        <dbReference type="SAM" id="Coils"/>
    </source>
</evidence>
<keyword evidence="4" id="KW-0547">Nucleotide-binding</keyword>
<accession>A0AAW1NY47</accession>
<comment type="cofactor">
    <cofactor evidence="1">
        <name>Zn(2+)</name>
        <dbReference type="ChEBI" id="CHEBI:29105"/>
    </cofactor>
</comment>
<dbReference type="InterPro" id="IPR024909">
    <property type="entry name" value="Cys-tRNA/MSH_ligase"/>
</dbReference>
<keyword evidence="5" id="KW-0862">Zinc</keyword>
<feature type="domain" description="tRNA synthetases class I catalytic" evidence="9">
    <location>
        <begin position="14"/>
        <end position="348"/>
    </location>
</feature>
<dbReference type="Proteomes" id="UP001465755">
    <property type="component" value="Unassembled WGS sequence"/>
</dbReference>
<dbReference type="GO" id="GO:0046872">
    <property type="term" value="F:metal ion binding"/>
    <property type="evidence" value="ECO:0007669"/>
    <property type="project" value="UniProtKB-KW"/>
</dbReference>
<evidence type="ECO:0000313" key="11">
    <source>
        <dbReference type="Proteomes" id="UP001465755"/>
    </source>
</evidence>
<dbReference type="GO" id="GO:0004817">
    <property type="term" value="F:cysteine-tRNA ligase activity"/>
    <property type="evidence" value="ECO:0007669"/>
    <property type="project" value="TreeGrafter"/>
</dbReference>
<keyword evidence="6" id="KW-0067">ATP-binding</keyword>
<name>A0AAW1NY47_9CHLO</name>
<feature type="coiled-coil region" evidence="7">
    <location>
        <begin position="475"/>
        <end position="502"/>
    </location>
</feature>
<dbReference type="AlphaFoldDB" id="A0AAW1NY47"/>
<organism evidence="10 11">
    <name type="scientific">Symbiochloris irregularis</name>
    <dbReference type="NCBI Taxonomy" id="706552"/>
    <lineage>
        <taxon>Eukaryota</taxon>
        <taxon>Viridiplantae</taxon>
        <taxon>Chlorophyta</taxon>
        <taxon>core chlorophytes</taxon>
        <taxon>Trebouxiophyceae</taxon>
        <taxon>Trebouxiales</taxon>
        <taxon>Trebouxiaceae</taxon>
        <taxon>Symbiochloris</taxon>
    </lineage>
</organism>
<evidence type="ECO:0000256" key="6">
    <source>
        <dbReference type="ARBA" id="ARBA00022840"/>
    </source>
</evidence>
<protein>
    <recommendedName>
        <fullName evidence="9">tRNA synthetases class I catalytic domain-containing protein</fullName>
    </recommendedName>
</protein>
<feature type="domain" description="tRNA synthetases class I catalytic" evidence="9">
    <location>
        <begin position="381"/>
        <end position="446"/>
    </location>
</feature>
<dbReference type="PRINTS" id="PR00983">
    <property type="entry name" value="TRNASYNTHCYS"/>
</dbReference>
<feature type="compositionally biased region" description="Polar residues" evidence="8">
    <location>
        <begin position="119"/>
        <end position="138"/>
    </location>
</feature>
<feature type="compositionally biased region" description="Basic and acidic residues" evidence="8">
    <location>
        <begin position="786"/>
        <end position="809"/>
    </location>
</feature>
<dbReference type="Pfam" id="PF01406">
    <property type="entry name" value="tRNA-synt_1e"/>
    <property type="match status" value="2"/>
</dbReference>
<keyword evidence="3" id="KW-0479">Metal-binding</keyword>
<dbReference type="SUPFAM" id="SSF52374">
    <property type="entry name" value="Nucleotidylyl transferase"/>
    <property type="match status" value="1"/>
</dbReference>
<evidence type="ECO:0000256" key="2">
    <source>
        <dbReference type="ARBA" id="ARBA00022598"/>
    </source>
</evidence>
<feature type="coiled-coil region" evidence="7">
    <location>
        <begin position="711"/>
        <end position="748"/>
    </location>
</feature>
<dbReference type="SUPFAM" id="SSF47323">
    <property type="entry name" value="Anticodon-binding domain of a subclass of class I aminoacyl-tRNA synthetases"/>
    <property type="match status" value="1"/>
</dbReference>
<keyword evidence="11" id="KW-1185">Reference proteome</keyword>
<evidence type="ECO:0000256" key="5">
    <source>
        <dbReference type="ARBA" id="ARBA00022833"/>
    </source>
</evidence>
<evidence type="ECO:0000313" key="10">
    <source>
        <dbReference type="EMBL" id="KAK9802975.1"/>
    </source>
</evidence>
<dbReference type="EMBL" id="JALJOQ010000064">
    <property type="protein sequence ID" value="KAK9802975.1"/>
    <property type="molecule type" value="Genomic_DNA"/>
</dbReference>
<dbReference type="GO" id="GO:0005524">
    <property type="term" value="F:ATP binding"/>
    <property type="evidence" value="ECO:0007669"/>
    <property type="project" value="UniProtKB-KW"/>
</dbReference>
<reference evidence="10 11" key="1">
    <citation type="journal article" date="2024" name="Nat. Commun.">
        <title>Phylogenomics reveals the evolutionary origins of lichenization in chlorophyte algae.</title>
        <authorList>
            <person name="Puginier C."/>
            <person name="Libourel C."/>
            <person name="Otte J."/>
            <person name="Skaloud P."/>
            <person name="Haon M."/>
            <person name="Grisel S."/>
            <person name="Petersen M."/>
            <person name="Berrin J.G."/>
            <person name="Delaux P.M."/>
            <person name="Dal Grande F."/>
            <person name="Keller J."/>
        </authorList>
    </citation>
    <scope>NUCLEOTIDE SEQUENCE [LARGE SCALE GENOMIC DNA]</scope>
    <source>
        <strain evidence="10 11">SAG 2036</strain>
    </source>
</reference>
<gene>
    <name evidence="10" type="ORF">WJX73_002469</name>
</gene>
<dbReference type="InterPro" id="IPR014729">
    <property type="entry name" value="Rossmann-like_a/b/a_fold"/>
</dbReference>
<dbReference type="PANTHER" id="PTHR10890">
    <property type="entry name" value="CYSTEINYL-TRNA SYNTHETASE"/>
    <property type="match status" value="1"/>
</dbReference>
<dbReference type="GO" id="GO:0005737">
    <property type="term" value="C:cytoplasm"/>
    <property type="evidence" value="ECO:0007669"/>
    <property type="project" value="TreeGrafter"/>
</dbReference>
<feature type="region of interest" description="Disordered" evidence="8">
    <location>
        <begin position="761"/>
        <end position="809"/>
    </location>
</feature>
<dbReference type="PANTHER" id="PTHR10890:SF3">
    <property type="entry name" value="CYSTEINE--TRNA LIGASE, CYTOPLASMIC"/>
    <property type="match status" value="1"/>
</dbReference>
<evidence type="ECO:0000256" key="4">
    <source>
        <dbReference type="ARBA" id="ARBA00022741"/>
    </source>
</evidence>
<comment type="caution">
    <text evidence="10">The sequence shown here is derived from an EMBL/GenBank/DDBJ whole genome shotgun (WGS) entry which is preliminary data.</text>
</comment>
<evidence type="ECO:0000259" key="9">
    <source>
        <dbReference type="Pfam" id="PF01406"/>
    </source>
</evidence>
<dbReference type="InterPro" id="IPR032678">
    <property type="entry name" value="tRNA-synt_1_cat_dom"/>
</dbReference>
<dbReference type="InterPro" id="IPR009080">
    <property type="entry name" value="tRNAsynth_Ia_anticodon-bd"/>
</dbReference>
<dbReference type="Gene3D" id="3.40.50.620">
    <property type="entry name" value="HUPs"/>
    <property type="match status" value="2"/>
</dbReference>
<keyword evidence="2" id="KW-0436">Ligase</keyword>
<evidence type="ECO:0000256" key="3">
    <source>
        <dbReference type="ARBA" id="ARBA00022723"/>
    </source>
</evidence>
<sequence>MRRRLLCRARARQDYFGYNVHAVMNITDVDDKIIVRARRKHLLQLYRQERPQLQEVFDKATEAVNANIARQQEVCQRVGDEISTVQAERDRLQQQGDEAGAQQKERELRELDKAHGQENQKLQNEQDTANRMKQAALDTQSQGYDAALAQYLAHAAEPLAGRLDQERKHTVNDWEIFRAHGAHYEEEFMQDMDQLGCLQPQVLTRVSEHMPEIISYVDKIVRNGLAYESNGSVYFDTCTFRQRGCVYGKLKPWAVESACLAADGEADFVTSEKRHKQDFALWKASKPGEPSWSSPWGSGRPGWHIECSAMAHYVLGDKLDIHVGGEDLRFPHHDNELAQAEAHHQEEWELCSTASSNGEASHDPCRAVAAAAAGNMNGSAQWQWVNYFLHTGHLSISGLKMSKSLKNFISIRDALKNHSPRQLRLMFALHHWHKPMVFDANALRGALETEATLRNFFRTTNALLRPRKLDGIASIARWQEEESKLRDQLAKAQDKVDACLRDNLDTPGAIFHIEALIRAANLYRTARETGVRTGGPPPQRMLLREVTIYVTRILRAMGLSDAPPHGMGFGNERTVSKRAADCLDACTGFRDQVRLMARQKAPREEICGSLDRLIKEIQNNYGVRLEPVTPRLKDWTFSSLASKPGLSDLDEKSCLDAMLEFKDRVRKVCGDHKAILQECDRLRDEVLPLLGVLLQDRADDTSEWVLEDPTVLAAEAEQKRREEAAARLEKRRAQLDKKRREIKKWEDLSRPIPTQLASKFSKFDKTGNPTHTAEGTALEPKAASKAAKEADKLRKARGPLDKKLAEDPAFLDKLRKEMSDLETEVTQAEQ</sequence>
<proteinExistence type="predicted"/>
<evidence type="ECO:0000256" key="8">
    <source>
        <dbReference type="SAM" id="MobiDB-lite"/>
    </source>
</evidence>
<dbReference type="GO" id="GO:0006423">
    <property type="term" value="P:cysteinyl-tRNA aminoacylation"/>
    <property type="evidence" value="ECO:0007669"/>
    <property type="project" value="TreeGrafter"/>
</dbReference>
<keyword evidence="7" id="KW-0175">Coiled coil</keyword>
<evidence type="ECO:0000256" key="1">
    <source>
        <dbReference type="ARBA" id="ARBA00001947"/>
    </source>
</evidence>
<feature type="region of interest" description="Disordered" evidence="8">
    <location>
        <begin position="113"/>
        <end position="138"/>
    </location>
</feature>